<feature type="region of interest" description="Disordered" evidence="1">
    <location>
        <begin position="635"/>
        <end position="665"/>
    </location>
</feature>
<accession>A0A2A2K244</accession>
<dbReference type="AlphaFoldDB" id="A0A2A2K244"/>
<dbReference type="Proteomes" id="UP000218231">
    <property type="component" value="Unassembled WGS sequence"/>
</dbReference>
<name>A0A2A2K244_9BILA</name>
<evidence type="ECO:0000313" key="3">
    <source>
        <dbReference type="Proteomes" id="UP000218231"/>
    </source>
</evidence>
<feature type="compositionally biased region" description="Acidic residues" evidence="1">
    <location>
        <begin position="646"/>
        <end position="655"/>
    </location>
</feature>
<comment type="caution">
    <text evidence="2">The sequence shown here is derived from an EMBL/GenBank/DDBJ whole genome shotgun (WGS) entry which is preliminary data.</text>
</comment>
<proteinExistence type="predicted"/>
<dbReference type="OrthoDB" id="5832646at2759"/>
<sequence>MYTLRTAYPCHAAENYVCSGGTDDVSVVSDFLDHDDSINKFTNEESPGIAIISLYSGTQDGSAGCTNAVNQLKNQDLSGFEPPRSKTPTLEITTEEDNEKRPFQCRTTATKSGSYSQWTDEDGNKSTVFISSTSEYESTVETTSEGLDGGKDKITVVSGVKSVADDTCKEISKLPPPFMKAMMARRLTESDVELIEHQDTEDDHFCDEQMAHPWKGQEINRRTTVYHLKRKDRGIQSDDAASANSATESKTPSVSETRTTTPTLRHIAPLLKPTPKLHASILTPLFLNGNPMQTVRTHQAGHNRQPTYQVVNLESEQGTSALYQLTPSLAAPKYCTISLYSSRVHWTDLLLLYNAPVEQSKMVDRKIHKVDLLMPPEGPLVALKLDPTWYSINYLLAHGKHIAVPYRIPHMPLHRARKIKAEIGKTQLVDAKILYKEAKMEPTILLESFKANPIRLATVEERDPECVQHIRLCQEAIEWPKELVMQPQTQVSVQEVKVKHEPTLPPSFSVQLQNHPQQQSQQIAPVKKEVFSKDLDLYTEDAKPSDSGLSTAPCKGIAAPNAIVVRSNANEGGQKLIVDKDGRREGDDICEALLLIHERIKHIKKTGGAIIEYPEEVRRYHSHYLLKKHGDKTIVQKEISELRPTDEDEDDDEDSPPIKGKDEPK</sequence>
<evidence type="ECO:0000313" key="2">
    <source>
        <dbReference type="EMBL" id="PAV67998.1"/>
    </source>
</evidence>
<evidence type="ECO:0000256" key="1">
    <source>
        <dbReference type="SAM" id="MobiDB-lite"/>
    </source>
</evidence>
<reference evidence="2 3" key="1">
    <citation type="journal article" date="2017" name="Curr. Biol.">
        <title>Genome architecture and evolution of a unichromosomal asexual nematode.</title>
        <authorList>
            <person name="Fradin H."/>
            <person name="Zegar C."/>
            <person name="Gutwein M."/>
            <person name="Lucas J."/>
            <person name="Kovtun M."/>
            <person name="Corcoran D."/>
            <person name="Baugh L.R."/>
            <person name="Kiontke K."/>
            <person name="Gunsalus K."/>
            <person name="Fitch D.H."/>
            <person name="Piano F."/>
        </authorList>
    </citation>
    <scope>NUCLEOTIDE SEQUENCE [LARGE SCALE GENOMIC DNA]</scope>
    <source>
        <strain evidence="2">PF1309</strain>
    </source>
</reference>
<organism evidence="2 3">
    <name type="scientific">Diploscapter pachys</name>
    <dbReference type="NCBI Taxonomy" id="2018661"/>
    <lineage>
        <taxon>Eukaryota</taxon>
        <taxon>Metazoa</taxon>
        <taxon>Ecdysozoa</taxon>
        <taxon>Nematoda</taxon>
        <taxon>Chromadorea</taxon>
        <taxon>Rhabditida</taxon>
        <taxon>Rhabditina</taxon>
        <taxon>Rhabditomorpha</taxon>
        <taxon>Rhabditoidea</taxon>
        <taxon>Rhabditidae</taxon>
        <taxon>Diploscapter</taxon>
    </lineage>
</organism>
<dbReference type="EMBL" id="LIAE01009849">
    <property type="protein sequence ID" value="PAV67998.1"/>
    <property type="molecule type" value="Genomic_DNA"/>
</dbReference>
<gene>
    <name evidence="2" type="ORF">WR25_18454</name>
</gene>
<feature type="compositionally biased region" description="Basic and acidic residues" evidence="1">
    <location>
        <begin position="635"/>
        <end position="645"/>
    </location>
</feature>
<feature type="region of interest" description="Disordered" evidence="1">
    <location>
        <begin position="230"/>
        <end position="262"/>
    </location>
</feature>
<protein>
    <submittedName>
        <fullName evidence="2">Uncharacterized protein</fullName>
    </submittedName>
</protein>
<feature type="compositionally biased region" description="Polar residues" evidence="1">
    <location>
        <begin position="242"/>
        <end position="262"/>
    </location>
</feature>
<keyword evidence="3" id="KW-1185">Reference proteome</keyword>